<evidence type="ECO:0000313" key="4">
    <source>
        <dbReference type="Proteomes" id="UP000199690"/>
    </source>
</evidence>
<accession>A0A1H6E173</accession>
<dbReference type="EMBL" id="FOME01000007">
    <property type="protein sequence ID" value="SFD93573.1"/>
    <property type="molecule type" value="Genomic_DNA"/>
</dbReference>
<reference evidence="2" key="1">
    <citation type="submission" date="2016-10" db="EMBL/GenBank/DDBJ databases">
        <authorList>
            <person name="de Groot N.N."/>
        </authorList>
    </citation>
    <scope>NUCLEOTIDE SEQUENCE [LARGE SCALE GENOMIC DNA]</scope>
    <source>
        <strain evidence="2">ATCC 20501</strain>
    </source>
</reference>
<dbReference type="Proteomes" id="UP000199690">
    <property type="component" value="Unassembled WGS sequence"/>
</dbReference>
<dbReference type="EMBL" id="FNVB01000008">
    <property type="protein sequence ID" value="SEG90746.1"/>
    <property type="molecule type" value="Genomic_DNA"/>
</dbReference>
<name>A0A1H6E173_9PSEU</name>
<dbReference type="RefSeq" id="WP_093354387.1">
    <property type="nucleotide sequence ID" value="NZ_FNVB01000008.1"/>
</dbReference>
<dbReference type="InterPro" id="IPR032494">
    <property type="entry name" value="Phage_TTP_N"/>
</dbReference>
<evidence type="ECO:0000259" key="1">
    <source>
        <dbReference type="Pfam" id="PF16461"/>
    </source>
</evidence>
<evidence type="ECO:0000313" key="5">
    <source>
        <dbReference type="Proteomes" id="UP000236729"/>
    </source>
</evidence>
<protein>
    <recommendedName>
        <fullName evidence="1">Lambda phage tail tube protein N-terminal domain-containing protein</fullName>
    </recommendedName>
</protein>
<dbReference type="AlphaFoldDB" id="A0A1H6E173"/>
<gene>
    <name evidence="2" type="ORF">SAMN02982929_05304</name>
    <name evidence="3" type="ORF">SAMN05216506_107280</name>
</gene>
<dbReference type="Proteomes" id="UP000236729">
    <property type="component" value="Unassembled WGS sequence"/>
</dbReference>
<organism evidence="2 5">
    <name type="scientific">Saccharopolyspora kobensis</name>
    <dbReference type="NCBI Taxonomy" id="146035"/>
    <lineage>
        <taxon>Bacteria</taxon>
        <taxon>Bacillati</taxon>
        <taxon>Actinomycetota</taxon>
        <taxon>Actinomycetes</taxon>
        <taxon>Pseudonocardiales</taxon>
        <taxon>Pseudonocardiaceae</taxon>
        <taxon>Saccharopolyspora</taxon>
    </lineage>
</organism>
<dbReference type="Pfam" id="PF16461">
    <property type="entry name" value="Phage_TTP_12"/>
    <property type="match status" value="1"/>
</dbReference>
<dbReference type="SMR" id="A0A1H6E173"/>
<accession>A0A1I1WJF9</accession>
<keyword evidence="4" id="KW-1185">Reference proteome</keyword>
<feature type="domain" description="Lambda phage tail tube protein N-terminal" evidence="1">
    <location>
        <begin position="19"/>
        <end position="133"/>
    </location>
</feature>
<proteinExistence type="predicted"/>
<evidence type="ECO:0000313" key="2">
    <source>
        <dbReference type="EMBL" id="SEG90746.1"/>
    </source>
</evidence>
<sequence>MAGVNGYGVVFEIAESGGTTYTPIANVTNIGGPEIERETIDVTAHDSPDGWKEYLGGLKDGGEVSLELNYDPREHDTLLAQFDSDDPINVRLRWPHDIAHWDFKALMTGFSPSGPVEDKLAAESKWQVAGKPTAKTGAPAAGGA</sequence>
<evidence type="ECO:0000313" key="3">
    <source>
        <dbReference type="EMBL" id="SFD93573.1"/>
    </source>
</evidence>
<reference evidence="4 5" key="2">
    <citation type="submission" date="2016-10" db="EMBL/GenBank/DDBJ databases">
        <authorList>
            <person name="Varghese N."/>
            <person name="Submissions S."/>
        </authorList>
    </citation>
    <scope>NUCLEOTIDE SEQUENCE [LARGE SCALE GENOMIC DNA]</scope>
    <source>
        <strain evidence="5">ATCC 20501</strain>
        <strain evidence="3 4">CGMCC 4.3529</strain>
    </source>
</reference>
<dbReference type="Gene3D" id="4.10.410.40">
    <property type="match status" value="1"/>
</dbReference>